<feature type="transmembrane region" description="Helical" evidence="1">
    <location>
        <begin position="182"/>
        <end position="205"/>
    </location>
</feature>
<keyword evidence="4" id="KW-1185">Reference proteome</keyword>
<organism evidence="3 4">
    <name type="scientific">Rhodococcoides kyotonense</name>
    <dbReference type="NCBI Taxonomy" id="398843"/>
    <lineage>
        <taxon>Bacteria</taxon>
        <taxon>Bacillati</taxon>
        <taxon>Actinomycetota</taxon>
        <taxon>Actinomycetes</taxon>
        <taxon>Mycobacteriales</taxon>
        <taxon>Nocardiaceae</taxon>
        <taxon>Rhodococcoides</taxon>
    </lineage>
</organism>
<feature type="domain" description="YdbS-like PH" evidence="2">
    <location>
        <begin position="70"/>
        <end position="150"/>
    </location>
</feature>
<evidence type="ECO:0000259" key="2">
    <source>
        <dbReference type="Pfam" id="PF03703"/>
    </source>
</evidence>
<feature type="transmembrane region" description="Helical" evidence="1">
    <location>
        <begin position="52"/>
        <end position="71"/>
    </location>
</feature>
<protein>
    <submittedName>
        <fullName evidence="3">Putative membrane protein</fullName>
    </submittedName>
</protein>
<accession>A0A239I6N5</accession>
<dbReference type="PANTHER" id="PTHR34473">
    <property type="entry name" value="UPF0699 TRANSMEMBRANE PROTEIN YDBS"/>
    <property type="match status" value="1"/>
</dbReference>
<evidence type="ECO:0000256" key="1">
    <source>
        <dbReference type="SAM" id="Phobius"/>
    </source>
</evidence>
<dbReference type="Proteomes" id="UP000198327">
    <property type="component" value="Unassembled WGS sequence"/>
</dbReference>
<dbReference type="AlphaFoldDB" id="A0A239I6N5"/>
<name>A0A239I6N5_9NOCA</name>
<dbReference type="STRING" id="398843.A3K89_06675"/>
<dbReference type="PANTHER" id="PTHR34473:SF2">
    <property type="entry name" value="UPF0699 TRANSMEMBRANE PROTEIN YDBT"/>
    <property type="match status" value="1"/>
</dbReference>
<feature type="domain" description="YdbS-like PH" evidence="2">
    <location>
        <begin position="422"/>
        <end position="484"/>
    </location>
</feature>
<evidence type="ECO:0000313" key="4">
    <source>
        <dbReference type="Proteomes" id="UP000198327"/>
    </source>
</evidence>
<dbReference type="Pfam" id="PF03703">
    <property type="entry name" value="bPH_2"/>
    <property type="match status" value="2"/>
</dbReference>
<proteinExistence type="predicted"/>
<dbReference type="InterPro" id="IPR005182">
    <property type="entry name" value="YdbS-like_PH"/>
</dbReference>
<keyword evidence="1" id="KW-0472">Membrane</keyword>
<feature type="transmembrane region" description="Helical" evidence="1">
    <location>
        <begin position="225"/>
        <end position="248"/>
    </location>
</feature>
<keyword evidence="1" id="KW-1133">Transmembrane helix</keyword>
<keyword evidence="1" id="KW-0812">Transmembrane</keyword>
<feature type="transmembrane region" description="Helical" evidence="1">
    <location>
        <begin position="366"/>
        <end position="384"/>
    </location>
</feature>
<evidence type="ECO:0000313" key="3">
    <source>
        <dbReference type="EMBL" id="SNS89285.1"/>
    </source>
</evidence>
<gene>
    <name evidence="3" type="ORF">SAMN05421642_106250</name>
</gene>
<reference evidence="4" key="1">
    <citation type="submission" date="2017-06" db="EMBL/GenBank/DDBJ databases">
        <authorList>
            <person name="Varghese N."/>
            <person name="Submissions S."/>
        </authorList>
    </citation>
    <scope>NUCLEOTIDE SEQUENCE [LARGE SCALE GENOMIC DNA]</scope>
    <source>
        <strain evidence="4">JCM 23211</strain>
    </source>
</reference>
<dbReference type="EMBL" id="FZOW01000006">
    <property type="protein sequence ID" value="SNS89285.1"/>
    <property type="molecule type" value="Genomic_DNA"/>
</dbReference>
<sequence length="498" mass="53923">MSTETELLVEEEQQPWLRLDRRMLLVHPVNEAVKVLPVLLVSFIVGSQSGNHLWGLIILAIVVVYAILRWFTTSYRIGPVHVQLRTGVFQKKLLSVPRSRIRSVDIEANVLHRVLGLSILRIGTGQQAGKGEKFELNALDATVVPALREELLHRVTRTVTEPGTPPAVETEIAHWQTSWVRFAPFSFTGVVAIAAAVGVLFQYGLGQRLAESDVVSDSIASAEQLGIVVVVLVGLLILLVVASAFACVRYLIAYGNLTVTDDGTRLHVAHGLLKTRSTTLDRNRLRGTSLSEPLLLRSAKGAKLDAIMTGVSAEKKESSLLLPQAPIDEALRMMTIVLGDAGLHADAQKPLIQHGPVARRRRYTRAVVPVLIAAAALGIAEAFGAPIPTLAWVAAAILLVGAVFVAWDRYRGLGHAVLPGWLITRHGSLDRTRHSLEAAGIIGWTVRQTFFQRRAGVATIVAATPAGVGHYEVVDIPADRAWALVEAVTPGAGDKWAR</sequence>
<dbReference type="InterPro" id="IPR014529">
    <property type="entry name" value="UCP026631"/>
</dbReference>
<dbReference type="PIRSF" id="PIRSF026631">
    <property type="entry name" value="UCP026631"/>
    <property type="match status" value="1"/>
</dbReference>
<feature type="transmembrane region" description="Helical" evidence="1">
    <location>
        <begin position="390"/>
        <end position="407"/>
    </location>
</feature>